<dbReference type="NCBIfam" id="TIGR00360">
    <property type="entry name" value="ComEC_N-term"/>
    <property type="match status" value="1"/>
</dbReference>
<comment type="subcellular location">
    <subcellularLocation>
        <location evidence="1">Cell membrane</location>
        <topology evidence="1">Multi-pass membrane protein</topology>
    </subcellularLocation>
</comment>
<dbReference type="Proteomes" id="UP000192790">
    <property type="component" value="Unassembled WGS sequence"/>
</dbReference>
<dbReference type="SUPFAM" id="SSF56281">
    <property type="entry name" value="Metallo-hydrolase/oxidoreductase"/>
    <property type="match status" value="1"/>
</dbReference>
<keyword evidence="5 6" id="KW-0472">Membrane</keyword>
<dbReference type="GO" id="GO:0030420">
    <property type="term" value="P:establishment of competence for transformation"/>
    <property type="evidence" value="ECO:0007669"/>
    <property type="project" value="InterPro"/>
</dbReference>
<sequence length="750" mass="80102">MRKLAIFAFSFSAAVFLAQYFGGMVPLLLGLAAGAVSFFMKQEGRRLRTILLLAGFFAGLGYNTLYARIFQEPARALDGQVKEITAEAADYAQKTGYGSKITVLLLGEGSGKIRTVLYGDESLLEIQPGDRIETNARLSVSFLIDDTDVTTFTSRGVFLLAYQKGEATILPADSIPIRYYPAVMAKKLGGTMGAIFGEAEAPFMKALLLGDRGELSDPFSSALSVSGLSHTVAVSGMHIAALVGFILLISRRRRRAALFAIPLILLFMAVVGNTPSVARAGIMQIMILLAPALGREEDPPTTLSFALLLILLQNPFAAAGIGLQLSFAAIAGIALFSPKIYLAIEGKKEREKGLKRKAVRFLAASVSSTLGAMAFTTPLVAVYFDTVSLVAPIANFLCLWAVSFVFVGGLIATLAGLIWLPLGTYLAFIVSLGTDYLLFLIPRLAKFPFAAVYTVSVYVRVWLVYVYLTLGLCILGRVRKRGLLLFGSAAAVGLCLAVLLPSVQAGSTELTVSALDVGQGESILFTSRGTCMLVDCGGNSPDDPGDTAAERLASMGRSRLDLLVLTHYDSDHVNGLPVLLSRMEVTRLLVPDTYDDAGVREEILSLAEEAGTEVLFVTEDTILRFGNAEATVFAPLSGGSDNEAGLAVLCSAGSFDVLITGDMSISTEERLLRNKTLPDIEVLVAGHHGSKNSTGDDLLSETDPEIAIISVGRNSYGHPAEETLERLSRHQVRIFRTDTMGTVTVNAGES</sequence>
<keyword evidence="3 6" id="KW-0812">Transmembrane</keyword>
<feature type="transmembrane region" description="Helical" evidence="6">
    <location>
        <begin position="50"/>
        <end position="67"/>
    </location>
</feature>
<dbReference type="NCBIfam" id="TIGR00361">
    <property type="entry name" value="ComEC_Rec2"/>
    <property type="match status" value="1"/>
</dbReference>
<evidence type="ECO:0000256" key="4">
    <source>
        <dbReference type="ARBA" id="ARBA00022989"/>
    </source>
</evidence>
<accession>A0A1W1ZGX8</accession>
<gene>
    <name evidence="8" type="ORF">SAMN02745168_1094</name>
</gene>
<feature type="domain" description="Metallo-beta-lactamase" evidence="7">
    <location>
        <begin position="519"/>
        <end position="713"/>
    </location>
</feature>
<protein>
    <submittedName>
        <fullName evidence="8">Competence protein ComEC</fullName>
    </submittedName>
</protein>
<feature type="transmembrane region" description="Helical" evidence="6">
    <location>
        <begin position="256"/>
        <end position="274"/>
    </location>
</feature>
<keyword evidence="9" id="KW-1185">Reference proteome</keyword>
<keyword evidence="2" id="KW-1003">Cell membrane</keyword>
<dbReference type="Pfam" id="PF03772">
    <property type="entry name" value="Competence"/>
    <property type="match status" value="1"/>
</dbReference>
<dbReference type="InterPro" id="IPR035681">
    <property type="entry name" value="ComA-like_MBL"/>
</dbReference>
<dbReference type="GO" id="GO:0005886">
    <property type="term" value="C:plasma membrane"/>
    <property type="evidence" value="ECO:0007669"/>
    <property type="project" value="UniProtKB-SubCell"/>
</dbReference>
<dbReference type="PANTHER" id="PTHR30619:SF1">
    <property type="entry name" value="RECOMBINATION PROTEIN 2"/>
    <property type="match status" value="1"/>
</dbReference>
<feature type="transmembrane region" description="Helical" evidence="6">
    <location>
        <begin position="316"/>
        <end position="337"/>
    </location>
</feature>
<keyword evidence="4 6" id="KW-1133">Transmembrane helix</keyword>
<feature type="transmembrane region" description="Helical" evidence="6">
    <location>
        <begin position="457"/>
        <end position="476"/>
    </location>
</feature>
<feature type="transmembrane region" description="Helical" evidence="6">
    <location>
        <begin position="425"/>
        <end position="445"/>
    </location>
</feature>
<dbReference type="Pfam" id="PF00753">
    <property type="entry name" value="Lactamase_B"/>
    <property type="match status" value="1"/>
</dbReference>
<evidence type="ECO:0000256" key="3">
    <source>
        <dbReference type="ARBA" id="ARBA00022692"/>
    </source>
</evidence>
<evidence type="ECO:0000313" key="9">
    <source>
        <dbReference type="Proteomes" id="UP000192790"/>
    </source>
</evidence>
<proteinExistence type="predicted"/>
<dbReference type="InterPro" id="IPR004477">
    <property type="entry name" value="ComEC_N"/>
</dbReference>
<dbReference type="STRING" id="1122930.SAMN02745168_1094"/>
<evidence type="ECO:0000256" key="6">
    <source>
        <dbReference type="SAM" id="Phobius"/>
    </source>
</evidence>
<dbReference type="Gene3D" id="3.60.15.10">
    <property type="entry name" value="Ribonuclease Z/Hydroxyacylglutathione hydrolase-like"/>
    <property type="match status" value="1"/>
</dbReference>
<feature type="transmembrane region" description="Helical" evidence="6">
    <location>
        <begin position="483"/>
        <end position="503"/>
    </location>
</feature>
<dbReference type="EMBL" id="FWXW01000002">
    <property type="protein sequence ID" value="SMC47795.1"/>
    <property type="molecule type" value="Genomic_DNA"/>
</dbReference>
<organism evidence="8 9">
    <name type="scientific">Papillibacter cinnamivorans DSM 12816</name>
    <dbReference type="NCBI Taxonomy" id="1122930"/>
    <lineage>
        <taxon>Bacteria</taxon>
        <taxon>Bacillati</taxon>
        <taxon>Bacillota</taxon>
        <taxon>Clostridia</taxon>
        <taxon>Eubacteriales</taxon>
        <taxon>Oscillospiraceae</taxon>
        <taxon>Papillibacter</taxon>
    </lineage>
</organism>
<evidence type="ECO:0000256" key="5">
    <source>
        <dbReference type="ARBA" id="ARBA00023136"/>
    </source>
</evidence>
<dbReference type="PANTHER" id="PTHR30619">
    <property type="entry name" value="DNA INTERNALIZATION/COMPETENCE PROTEIN COMEC/REC2"/>
    <property type="match status" value="1"/>
</dbReference>
<dbReference type="OrthoDB" id="9761531at2"/>
<dbReference type="InterPro" id="IPR001279">
    <property type="entry name" value="Metallo-B-lactamas"/>
</dbReference>
<evidence type="ECO:0000256" key="1">
    <source>
        <dbReference type="ARBA" id="ARBA00004651"/>
    </source>
</evidence>
<dbReference type="SMART" id="SM00849">
    <property type="entry name" value="Lactamase_B"/>
    <property type="match status" value="1"/>
</dbReference>
<dbReference type="InterPro" id="IPR004797">
    <property type="entry name" value="Competence_ComEC/Rec2"/>
</dbReference>
<dbReference type="RefSeq" id="WP_084233728.1">
    <property type="nucleotide sequence ID" value="NZ_FWXW01000002.1"/>
</dbReference>
<name>A0A1W1ZGX8_9FIRM</name>
<dbReference type="AlphaFoldDB" id="A0A1W1ZGX8"/>
<dbReference type="InterPro" id="IPR052159">
    <property type="entry name" value="Competence_DNA_uptake"/>
</dbReference>
<evidence type="ECO:0000313" key="8">
    <source>
        <dbReference type="EMBL" id="SMC47795.1"/>
    </source>
</evidence>
<feature type="transmembrane region" description="Helical" evidence="6">
    <location>
        <begin position="358"/>
        <end position="381"/>
    </location>
</feature>
<feature type="transmembrane region" description="Helical" evidence="6">
    <location>
        <begin position="393"/>
        <end position="418"/>
    </location>
</feature>
<reference evidence="8 9" key="1">
    <citation type="submission" date="2017-04" db="EMBL/GenBank/DDBJ databases">
        <authorList>
            <person name="Afonso C.L."/>
            <person name="Miller P.J."/>
            <person name="Scott M.A."/>
            <person name="Spackman E."/>
            <person name="Goraichik I."/>
            <person name="Dimitrov K.M."/>
            <person name="Suarez D.L."/>
            <person name="Swayne D.E."/>
        </authorList>
    </citation>
    <scope>NUCLEOTIDE SEQUENCE [LARGE SCALE GENOMIC DNA]</scope>
    <source>
        <strain evidence="8 9">DSM 12816</strain>
    </source>
</reference>
<dbReference type="CDD" id="cd07731">
    <property type="entry name" value="ComA-like_MBL-fold"/>
    <property type="match status" value="1"/>
</dbReference>
<evidence type="ECO:0000256" key="2">
    <source>
        <dbReference type="ARBA" id="ARBA00022475"/>
    </source>
</evidence>
<feature type="transmembrane region" description="Helical" evidence="6">
    <location>
        <begin position="228"/>
        <end position="249"/>
    </location>
</feature>
<evidence type="ECO:0000259" key="7">
    <source>
        <dbReference type="SMART" id="SM00849"/>
    </source>
</evidence>
<dbReference type="InterPro" id="IPR036866">
    <property type="entry name" value="RibonucZ/Hydroxyglut_hydro"/>
</dbReference>